<dbReference type="AlphaFoldDB" id="A0AAW9RDR0"/>
<dbReference type="PANTHER" id="PTHR47918">
    <property type="entry name" value="DNA-BINDING PROTEIN FIS"/>
    <property type="match status" value="1"/>
</dbReference>
<dbReference type="PIRSF" id="PIRSF002097">
    <property type="entry name" value="DNA-binding_Fis"/>
    <property type="match status" value="1"/>
</dbReference>
<dbReference type="InterPro" id="IPR005412">
    <property type="entry name" value="Fis_DNA-bd"/>
</dbReference>
<feature type="domain" description="DNA binding HTH" evidence="4">
    <location>
        <begin position="39"/>
        <end position="79"/>
    </location>
</feature>
<dbReference type="Gene3D" id="1.10.10.60">
    <property type="entry name" value="Homeodomain-like"/>
    <property type="match status" value="1"/>
</dbReference>
<dbReference type="RefSeq" id="WP_354694292.1">
    <property type="nucleotide sequence ID" value="NZ_JAZHOG010000003.1"/>
</dbReference>
<evidence type="ECO:0000256" key="1">
    <source>
        <dbReference type="ARBA" id="ARBA00008559"/>
    </source>
</evidence>
<proteinExistence type="inferred from homology"/>
<dbReference type="GO" id="GO:0043565">
    <property type="term" value="F:sequence-specific DNA binding"/>
    <property type="evidence" value="ECO:0007669"/>
    <property type="project" value="InterPro"/>
</dbReference>
<evidence type="ECO:0000259" key="4">
    <source>
        <dbReference type="Pfam" id="PF02954"/>
    </source>
</evidence>
<dbReference type="InterPro" id="IPR009057">
    <property type="entry name" value="Homeodomain-like_sf"/>
</dbReference>
<comment type="caution">
    <text evidence="5">The sequence shown here is derived from an EMBL/GenBank/DDBJ whole genome shotgun (WGS) entry which is preliminary data.</text>
</comment>
<dbReference type="PRINTS" id="PR01590">
    <property type="entry name" value="HTHFIS"/>
</dbReference>
<dbReference type="EMBL" id="JAZHOG010000003">
    <property type="protein sequence ID" value="MEJ8566970.1"/>
    <property type="molecule type" value="Genomic_DNA"/>
</dbReference>
<dbReference type="InterPro" id="IPR002197">
    <property type="entry name" value="HTH_Fis"/>
</dbReference>
<dbReference type="SUPFAM" id="SSF46689">
    <property type="entry name" value="Homeodomain-like"/>
    <property type="match status" value="1"/>
</dbReference>
<accession>A0AAW9RDR0</accession>
<organism evidence="5 6">
    <name type="scientific">Elongatibacter sediminis</name>
    <dbReference type="NCBI Taxonomy" id="3119006"/>
    <lineage>
        <taxon>Bacteria</taxon>
        <taxon>Pseudomonadati</taxon>
        <taxon>Pseudomonadota</taxon>
        <taxon>Gammaproteobacteria</taxon>
        <taxon>Chromatiales</taxon>
        <taxon>Wenzhouxiangellaceae</taxon>
        <taxon>Elongatibacter</taxon>
    </lineage>
</organism>
<gene>
    <name evidence="5" type="ORF">V3330_04985</name>
</gene>
<reference evidence="5 6" key="1">
    <citation type="submission" date="2024-02" db="EMBL/GenBank/DDBJ databases">
        <title>A novel Wenzhouxiangellaceae bacterium, isolated from coastal sediments.</title>
        <authorList>
            <person name="Du Z.-J."/>
            <person name="Ye Y.-Q."/>
            <person name="Zhang X.-Y."/>
        </authorList>
    </citation>
    <scope>NUCLEOTIDE SEQUENCE [LARGE SCALE GENOMIC DNA]</scope>
    <source>
        <strain evidence="5 6">CH-27</strain>
    </source>
</reference>
<dbReference type="Pfam" id="PF02954">
    <property type="entry name" value="HTH_8"/>
    <property type="match status" value="1"/>
</dbReference>
<protein>
    <recommendedName>
        <fullName evidence="3">Putative Fis-like DNA-binding protein</fullName>
    </recommendedName>
</protein>
<evidence type="ECO:0000313" key="5">
    <source>
        <dbReference type="EMBL" id="MEJ8566970.1"/>
    </source>
</evidence>
<dbReference type="GO" id="GO:0006355">
    <property type="term" value="P:regulation of DNA-templated transcription"/>
    <property type="evidence" value="ECO:0007669"/>
    <property type="project" value="InterPro"/>
</dbReference>
<comment type="similarity">
    <text evidence="1">Belongs to the transcriptional regulatory Fis family.</text>
</comment>
<name>A0AAW9RDR0_9GAMM</name>
<dbReference type="InterPro" id="IPR050207">
    <property type="entry name" value="Trans_regulatory_Fis"/>
</dbReference>
<dbReference type="PRINTS" id="PR01591">
    <property type="entry name" value="DNABINDNGFIS"/>
</dbReference>
<evidence type="ECO:0000313" key="6">
    <source>
        <dbReference type="Proteomes" id="UP001359886"/>
    </source>
</evidence>
<sequence>MATETDHTIPLRQNVQLAIRRYLEDMGNCQTESLYQTLLSEVEPPLIEEVLRYTQGNQSRTARILGITRNTLRSKLTRYDIPVTNGKPLNGKVW</sequence>
<evidence type="ECO:0000256" key="3">
    <source>
        <dbReference type="ARBA" id="ARBA00029540"/>
    </source>
</evidence>
<evidence type="ECO:0000256" key="2">
    <source>
        <dbReference type="ARBA" id="ARBA00023125"/>
    </source>
</evidence>
<dbReference type="PANTHER" id="PTHR47918:SF1">
    <property type="entry name" value="DNA-BINDING PROTEIN FIS"/>
    <property type="match status" value="1"/>
</dbReference>
<keyword evidence="6" id="KW-1185">Reference proteome</keyword>
<keyword evidence="2" id="KW-0238">DNA-binding</keyword>
<dbReference type="Proteomes" id="UP001359886">
    <property type="component" value="Unassembled WGS sequence"/>
</dbReference>